<keyword evidence="3" id="KW-0813">Transport</keyword>
<feature type="domain" description="CSC1/OSCA1-like 7TM region" evidence="9">
    <location>
        <begin position="356"/>
        <end position="622"/>
    </location>
</feature>
<evidence type="ECO:0000259" key="11">
    <source>
        <dbReference type="Pfam" id="PF14703"/>
    </source>
</evidence>
<dbReference type="InterPro" id="IPR032880">
    <property type="entry name" value="CSC1/OSCA1-like_N"/>
</dbReference>
<evidence type="ECO:0000256" key="2">
    <source>
        <dbReference type="ARBA" id="ARBA00007779"/>
    </source>
</evidence>
<feature type="transmembrane region" description="Helical" evidence="8">
    <location>
        <begin position="6"/>
        <end position="27"/>
    </location>
</feature>
<evidence type="ECO:0000256" key="4">
    <source>
        <dbReference type="ARBA" id="ARBA00022692"/>
    </source>
</evidence>
<comment type="subcellular location">
    <subcellularLocation>
        <location evidence="1">Membrane</location>
        <topology evidence="1">Multi-pass membrane protein</topology>
    </subcellularLocation>
</comment>
<dbReference type="Proteomes" id="UP001210211">
    <property type="component" value="Unassembled WGS sequence"/>
</dbReference>
<feature type="domain" description="CSC1/OSCA1-like N-terminal transmembrane" evidence="10">
    <location>
        <begin position="5"/>
        <end position="165"/>
    </location>
</feature>
<keyword evidence="4 8" id="KW-0812">Transmembrane</keyword>
<evidence type="ECO:0000256" key="1">
    <source>
        <dbReference type="ARBA" id="ARBA00004141"/>
    </source>
</evidence>
<evidence type="ECO:0000256" key="8">
    <source>
        <dbReference type="SAM" id="Phobius"/>
    </source>
</evidence>
<keyword evidence="6 8" id="KW-0472">Membrane</keyword>
<feature type="transmembrane region" description="Helical" evidence="8">
    <location>
        <begin position="358"/>
        <end position="381"/>
    </location>
</feature>
<protein>
    <recommendedName>
        <fullName evidence="14">CSC1-like protein RXW8</fullName>
    </recommendedName>
</protein>
<dbReference type="EMBL" id="JAMRDG010000001">
    <property type="protein sequence ID" value="KAJ3697626.1"/>
    <property type="molecule type" value="Genomic_DNA"/>
</dbReference>
<evidence type="ECO:0000259" key="10">
    <source>
        <dbReference type="Pfam" id="PF13967"/>
    </source>
</evidence>
<keyword evidence="7" id="KW-0407">Ion channel</keyword>
<evidence type="ECO:0000313" key="12">
    <source>
        <dbReference type="EMBL" id="KAJ3697626.1"/>
    </source>
</evidence>
<comment type="caution">
    <text evidence="12">The sequence shown here is derived from an EMBL/GenBank/DDBJ whole genome shotgun (WGS) entry which is preliminary data.</text>
</comment>
<dbReference type="Pfam" id="PF02714">
    <property type="entry name" value="RSN1_7TM"/>
    <property type="match status" value="1"/>
</dbReference>
<dbReference type="InterPro" id="IPR027815">
    <property type="entry name" value="CSC1/OSCA1-like_cyt"/>
</dbReference>
<dbReference type="InterPro" id="IPR045122">
    <property type="entry name" value="Csc1-like"/>
</dbReference>
<evidence type="ECO:0000313" key="13">
    <source>
        <dbReference type="Proteomes" id="UP001210211"/>
    </source>
</evidence>
<organism evidence="12 13">
    <name type="scientific">Rhynchospora tenuis</name>
    <dbReference type="NCBI Taxonomy" id="198213"/>
    <lineage>
        <taxon>Eukaryota</taxon>
        <taxon>Viridiplantae</taxon>
        <taxon>Streptophyta</taxon>
        <taxon>Embryophyta</taxon>
        <taxon>Tracheophyta</taxon>
        <taxon>Spermatophyta</taxon>
        <taxon>Magnoliopsida</taxon>
        <taxon>Liliopsida</taxon>
        <taxon>Poales</taxon>
        <taxon>Cyperaceae</taxon>
        <taxon>Cyperoideae</taxon>
        <taxon>Rhynchosporeae</taxon>
        <taxon>Rhynchospora</taxon>
    </lineage>
</organism>
<accession>A0AAD5ZH02</accession>
<dbReference type="Pfam" id="PF14703">
    <property type="entry name" value="PHM7_cyt"/>
    <property type="match status" value="1"/>
</dbReference>
<evidence type="ECO:0000256" key="3">
    <source>
        <dbReference type="ARBA" id="ARBA00022448"/>
    </source>
</evidence>
<dbReference type="GO" id="GO:0005886">
    <property type="term" value="C:plasma membrane"/>
    <property type="evidence" value="ECO:0007669"/>
    <property type="project" value="TreeGrafter"/>
</dbReference>
<feature type="transmembrane region" description="Helical" evidence="8">
    <location>
        <begin position="602"/>
        <end position="624"/>
    </location>
</feature>
<feature type="transmembrane region" description="Helical" evidence="8">
    <location>
        <begin position="86"/>
        <end position="110"/>
    </location>
</feature>
<feature type="transmembrane region" description="Helical" evidence="8">
    <location>
        <begin position="549"/>
        <end position="582"/>
    </location>
</feature>
<keyword evidence="5 8" id="KW-1133">Transmembrane helix</keyword>
<keyword evidence="7" id="KW-0406">Ion transport</keyword>
<dbReference type="PANTHER" id="PTHR13018">
    <property type="entry name" value="PROBABLE MEMBRANE PROTEIN DUF221-RELATED"/>
    <property type="match status" value="1"/>
</dbReference>
<proteinExistence type="inferred from homology"/>
<feature type="transmembrane region" description="Helical" evidence="8">
    <location>
        <begin position="495"/>
        <end position="520"/>
    </location>
</feature>
<feature type="transmembrane region" description="Helical" evidence="8">
    <location>
        <begin position="410"/>
        <end position="430"/>
    </location>
</feature>
<feature type="transmembrane region" description="Helical" evidence="8">
    <location>
        <begin position="450"/>
        <end position="475"/>
    </location>
</feature>
<dbReference type="AlphaFoldDB" id="A0AAD5ZH02"/>
<feature type="domain" description="CSC1/OSCA1-like cytosolic" evidence="11">
    <location>
        <begin position="186"/>
        <end position="345"/>
    </location>
</feature>
<feature type="transmembrane region" description="Helical" evidence="8">
    <location>
        <begin position="143"/>
        <end position="163"/>
    </location>
</feature>
<evidence type="ECO:0000256" key="5">
    <source>
        <dbReference type="ARBA" id="ARBA00022989"/>
    </source>
</evidence>
<reference evidence="12 13" key="1">
    <citation type="journal article" date="2022" name="Cell">
        <title>Repeat-based holocentromeres influence genome architecture and karyotype evolution.</title>
        <authorList>
            <person name="Hofstatter P.G."/>
            <person name="Thangavel G."/>
            <person name="Lux T."/>
            <person name="Neumann P."/>
            <person name="Vondrak T."/>
            <person name="Novak P."/>
            <person name="Zhang M."/>
            <person name="Costa L."/>
            <person name="Castellani M."/>
            <person name="Scott A."/>
            <person name="Toegelov H."/>
            <person name="Fuchs J."/>
            <person name="Mata-Sucre Y."/>
            <person name="Dias Y."/>
            <person name="Vanzela A.L.L."/>
            <person name="Huettel B."/>
            <person name="Almeida C.C.S."/>
            <person name="Simkova H."/>
            <person name="Souza G."/>
            <person name="Pedrosa-Harand A."/>
            <person name="Macas J."/>
            <person name="Mayer K.F.X."/>
            <person name="Houben A."/>
            <person name="Marques A."/>
        </authorList>
    </citation>
    <scope>NUCLEOTIDE SEQUENCE [LARGE SCALE GENOMIC DNA]</scope>
    <source>
        <strain evidence="12">RhyTen1mFocal</strain>
    </source>
</reference>
<evidence type="ECO:0000256" key="6">
    <source>
        <dbReference type="ARBA" id="ARBA00023136"/>
    </source>
</evidence>
<gene>
    <name evidence="12" type="ORF">LUZ61_001331</name>
</gene>
<sequence length="733" mass="84086">MEFSALMTSAGINVGLCALFLSLYSILRKQPTNVYVYFGRRIAQEHYRETECYTLDRLVPSPSWILKAWGNTENDILHCAGLDSVVFLRFLVFSIRIFSIAAIVCLFGVLPANYFGRDMLHKQIQLESVEVFSIANVKEGSRWLWVHCLALYIITFSSCALLYQEYKNISRMRLAYIRKSPHNLSHFTVLLRSIPNSGGEMLRDTIRNFFGNYHGPSYLSHQLIYRTGKVQKLMSSAEKVYRKFVQLRLPSCGLNARQRLYRCGLCGGDKTTPFHFHKNEVDPNAKNIDFTIADIFQAEKDCIAAFVFFKTRYAAAIVSQMMQSPNPTLWVTNQAPEPHDVYWSNLSISYNWLWFRRVLMLITSIAFMFVFLLPVTFVQSLTQLTQMKKMFPFFRDILKMPMVMKVVTGYLPSVILLLFFYTVPPVMMLLSTIEGSISRSDRKKSACHKILYFTLWNVFFVNVLSGSLLTQLNAITRPKDLASQLAEAIPKQATFFITYVLTSGWVGLCSEIMQIFALVYNFVRKYVFQLNDDPQLVPTFPYHTEIPKVLFFGLLGFTCSILAPLILPFLLVYFCLGYAVYLNQILNVYVCKYEMGGTLWPLMHNTTVFSMVLTQIIAIAVFGIKQSKFSAGFTIPLVIGTLLFNEYCRQRFSSIFFSLSVQDLIEMDREDELSGRMEDIHEELLSGYYKYFPDKDSEKSDKCNAENGASTMAVNPFASDFSQAIKPIRSESL</sequence>
<dbReference type="GO" id="GO:0005227">
    <property type="term" value="F:calcium-activated cation channel activity"/>
    <property type="evidence" value="ECO:0007669"/>
    <property type="project" value="InterPro"/>
</dbReference>
<name>A0AAD5ZH02_9POAL</name>
<dbReference type="PANTHER" id="PTHR13018:SF99">
    <property type="entry name" value="TO DEHYDRATION PROTEIN, PUTATIVE, EXPRESSED-RELATED"/>
    <property type="match status" value="1"/>
</dbReference>
<evidence type="ECO:0000256" key="7">
    <source>
        <dbReference type="ARBA" id="ARBA00023303"/>
    </source>
</evidence>
<evidence type="ECO:0000259" key="9">
    <source>
        <dbReference type="Pfam" id="PF02714"/>
    </source>
</evidence>
<dbReference type="InterPro" id="IPR003864">
    <property type="entry name" value="CSC1/OSCA1-like_7TM"/>
</dbReference>
<keyword evidence="13" id="KW-1185">Reference proteome</keyword>
<dbReference type="Pfam" id="PF13967">
    <property type="entry name" value="RSN1_TM"/>
    <property type="match status" value="1"/>
</dbReference>
<evidence type="ECO:0008006" key="14">
    <source>
        <dbReference type="Google" id="ProtNLM"/>
    </source>
</evidence>
<comment type="similarity">
    <text evidence="2">Belongs to the CSC1 (TC 1.A.17) family.</text>
</comment>